<proteinExistence type="predicted"/>
<dbReference type="AlphaFoldDB" id="A0A367V8B9"/>
<evidence type="ECO:0000259" key="3">
    <source>
        <dbReference type="Pfam" id="PF01266"/>
    </source>
</evidence>
<protein>
    <submittedName>
        <fullName evidence="4">FAD-dependent oxidoreductase</fullName>
    </submittedName>
</protein>
<dbReference type="GO" id="GO:0005737">
    <property type="term" value="C:cytoplasm"/>
    <property type="evidence" value="ECO:0007669"/>
    <property type="project" value="TreeGrafter"/>
</dbReference>
<dbReference type="SUPFAM" id="SSF51905">
    <property type="entry name" value="FAD/NAD(P)-binding domain"/>
    <property type="match status" value="1"/>
</dbReference>
<dbReference type="Pfam" id="PF01266">
    <property type="entry name" value="DAO"/>
    <property type="match status" value="1"/>
</dbReference>
<name>A0A367V8B9_9PROT</name>
<dbReference type="EMBL" id="JPWB01000005">
    <property type="protein sequence ID" value="RCK21393.1"/>
    <property type="molecule type" value="Genomic_DNA"/>
</dbReference>
<dbReference type="Gene3D" id="3.30.9.10">
    <property type="entry name" value="D-Amino Acid Oxidase, subunit A, domain 2"/>
    <property type="match status" value="1"/>
</dbReference>
<dbReference type="Proteomes" id="UP000253061">
    <property type="component" value="Unassembled WGS sequence"/>
</dbReference>
<sequence>MKDELTSLWEATANDAPKTEKPEGEYDCDVMIVGAGFTGMSCALQLAKGGASVIVVDAVQPGFGASGRNGGQVIPGLKHDPETIDRLYGAFSTEFAGNTAKTTFDLIAKHSIDCDATPSGWIQGTIKRDHLDLLETRMREWQSRGADVRLLDAAEVQAISGSKRLVGGWLDNRAGQLHPLKYIRGLTRAAQAAGCQVFAPAPVRSMNCISGKWHARIAEGTATIKSDHVVVATNGYSDDLFPKLRRSLIPANSFQVATAPLGAEQLASVLPNKTPVSDSRRIGNYFRIGPGGRLMMGGRGTFADPVGRDAFREIISELHAYYPQVKSLPIEFCWSGTLAMTYDHFPHLHRPLENMTMAVGYNGRGVALSTSLGKAIADNLLRPDMPLPLRFSDIKPLFAHDLHRAYATMAIWYYRLRDHLER</sequence>
<reference evidence="4 5" key="1">
    <citation type="submission" date="2014-07" db="EMBL/GenBank/DDBJ databases">
        <title>Draft genome sequence of Thalassospira profundimaris R8-17.</title>
        <authorList>
            <person name="Lai Q."/>
            <person name="Shao Z."/>
        </authorList>
    </citation>
    <scope>NUCLEOTIDE SEQUENCE [LARGE SCALE GENOMIC DNA]</scope>
    <source>
        <strain evidence="4 5">R8-17</strain>
    </source>
</reference>
<dbReference type="InterPro" id="IPR006076">
    <property type="entry name" value="FAD-dep_OxRdtase"/>
</dbReference>
<evidence type="ECO:0000313" key="4">
    <source>
        <dbReference type="EMBL" id="RCK21393.1"/>
    </source>
</evidence>
<accession>A0A367V8B9</accession>
<evidence type="ECO:0000313" key="5">
    <source>
        <dbReference type="Proteomes" id="UP000253061"/>
    </source>
</evidence>
<organism evidence="4 5">
    <name type="scientific">Thalassospira profundimaris</name>
    <dbReference type="NCBI Taxonomy" id="502049"/>
    <lineage>
        <taxon>Bacteria</taxon>
        <taxon>Pseudomonadati</taxon>
        <taxon>Pseudomonadota</taxon>
        <taxon>Alphaproteobacteria</taxon>
        <taxon>Rhodospirillales</taxon>
        <taxon>Thalassospiraceae</taxon>
        <taxon>Thalassospira</taxon>
    </lineage>
</organism>
<dbReference type="GO" id="GO:0016491">
    <property type="term" value="F:oxidoreductase activity"/>
    <property type="evidence" value="ECO:0007669"/>
    <property type="project" value="UniProtKB-KW"/>
</dbReference>
<dbReference type="Gene3D" id="3.50.50.60">
    <property type="entry name" value="FAD/NAD(P)-binding domain"/>
    <property type="match status" value="1"/>
</dbReference>
<keyword evidence="1" id="KW-0560">Oxidoreductase</keyword>
<dbReference type="RefSeq" id="WP_062955482.1">
    <property type="nucleotide sequence ID" value="NZ_JPWB01000005.1"/>
</dbReference>
<comment type="caution">
    <text evidence="4">The sequence shown here is derived from an EMBL/GenBank/DDBJ whole genome shotgun (WGS) entry which is preliminary data.</text>
</comment>
<feature type="domain" description="FAD dependent oxidoreductase" evidence="3">
    <location>
        <begin position="29"/>
        <end position="378"/>
    </location>
</feature>
<dbReference type="PANTHER" id="PTHR13847:SF281">
    <property type="entry name" value="FAD DEPENDENT OXIDOREDUCTASE DOMAIN-CONTAINING PROTEIN"/>
    <property type="match status" value="1"/>
</dbReference>
<dbReference type="InterPro" id="IPR036188">
    <property type="entry name" value="FAD/NAD-bd_sf"/>
</dbReference>
<dbReference type="PANTHER" id="PTHR13847">
    <property type="entry name" value="SARCOSINE DEHYDROGENASE-RELATED"/>
    <property type="match status" value="1"/>
</dbReference>
<evidence type="ECO:0000256" key="1">
    <source>
        <dbReference type="ARBA" id="ARBA00023002"/>
    </source>
</evidence>
<gene>
    <name evidence="4" type="ORF">TH6_12290</name>
</gene>
<evidence type="ECO:0000256" key="2">
    <source>
        <dbReference type="SAM" id="MobiDB-lite"/>
    </source>
</evidence>
<feature type="region of interest" description="Disordered" evidence="2">
    <location>
        <begin position="1"/>
        <end position="22"/>
    </location>
</feature>